<accession>A0AAV1IIL5</accession>
<evidence type="ECO:0000256" key="1">
    <source>
        <dbReference type="SAM" id="Coils"/>
    </source>
</evidence>
<protein>
    <recommendedName>
        <fullName evidence="3">CUE domain-containing protein</fullName>
    </recommendedName>
</protein>
<dbReference type="InterPro" id="IPR003892">
    <property type="entry name" value="CUE"/>
</dbReference>
<keyword evidence="5" id="KW-1185">Reference proteome</keyword>
<gene>
    <name evidence="4" type="ORF">CVIRNUC_010389</name>
</gene>
<dbReference type="EMBL" id="CAUYUE010000016">
    <property type="protein sequence ID" value="CAK0787173.1"/>
    <property type="molecule type" value="Genomic_DNA"/>
</dbReference>
<evidence type="ECO:0000313" key="4">
    <source>
        <dbReference type="EMBL" id="CAK0787173.1"/>
    </source>
</evidence>
<dbReference type="GO" id="GO:0043130">
    <property type="term" value="F:ubiquitin binding"/>
    <property type="evidence" value="ECO:0007669"/>
    <property type="project" value="InterPro"/>
</dbReference>
<evidence type="ECO:0000313" key="5">
    <source>
        <dbReference type="Proteomes" id="UP001314263"/>
    </source>
</evidence>
<dbReference type="AlphaFoldDB" id="A0AAV1IIL5"/>
<feature type="region of interest" description="Disordered" evidence="2">
    <location>
        <begin position="1"/>
        <end position="61"/>
    </location>
</feature>
<dbReference type="Proteomes" id="UP001314263">
    <property type="component" value="Unassembled WGS sequence"/>
</dbReference>
<sequence length="309" mass="33688">MSVAAERSHSPTHFGHKRSFEPADSPEQQHSTSEQHNKRPRRHHRVSLSRGSHSEAQHAGAGRASTLLALKGLFPAMEEQVLSDILETCGDNIDAAIQRLGDLRLTANCSGTVVHDISHTAAAACPVPSKSQSKAERPAQNSNWPDGGAEANGRAHVDSAEAAQAEPEIKPKSSAEWVELLVQQMAGAKDLNDARSRATQMLQAFEQAVLHQASQGLGKDEVHALRSHLNDLSRDNTILKRAVAIQNSRMQDAVHSKDAELAALRSALQQYEQKVKALELTNYSLSMHLRQATEANQSFHLGQQPPDVY</sequence>
<proteinExistence type="predicted"/>
<evidence type="ECO:0000259" key="3">
    <source>
        <dbReference type="PROSITE" id="PS51140"/>
    </source>
</evidence>
<dbReference type="Gene3D" id="1.10.8.10">
    <property type="entry name" value="DNA helicase RuvA subunit, C-terminal domain"/>
    <property type="match status" value="1"/>
</dbReference>
<dbReference type="PANTHER" id="PTHR31245">
    <property type="entry name" value="UBIQUITIN SYSTEM COMPONENT CUE PROTEIN"/>
    <property type="match status" value="1"/>
</dbReference>
<dbReference type="CDD" id="cd14279">
    <property type="entry name" value="CUE"/>
    <property type="match status" value="1"/>
</dbReference>
<reference evidence="4 5" key="1">
    <citation type="submission" date="2023-10" db="EMBL/GenBank/DDBJ databases">
        <authorList>
            <person name="Maclean D."/>
            <person name="Macfadyen A."/>
        </authorList>
    </citation>
    <scope>NUCLEOTIDE SEQUENCE [LARGE SCALE GENOMIC DNA]</scope>
</reference>
<evidence type="ECO:0000256" key="2">
    <source>
        <dbReference type="SAM" id="MobiDB-lite"/>
    </source>
</evidence>
<feature type="compositionally biased region" description="Basic residues" evidence="2">
    <location>
        <begin position="38"/>
        <end position="47"/>
    </location>
</feature>
<name>A0AAV1IIL5_9CHLO</name>
<dbReference type="PROSITE" id="PS51140">
    <property type="entry name" value="CUE"/>
    <property type="match status" value="1"/>
</dbReference>
<feature type="region of interest" description="Disordered" evidence="2">
    <location>
        <begin position="128"/>
        <end position="171"/>
    </location>
</feature>
<dbReference type="SUPFAM" id="SSF46934">
    <property type="entry name" value="UBA-like"/>
    <property type="match status" value="1"/>
</dbReference>
<feature type="coiled-coil region" evidence="1">
    <location>
        <begin position="254"/>
        <end position="281"/>
    </location>
</feature>
<comment type="caution">
    <text evidence="4">The sequence shown here is derived from an EMBL/GenBank/DDBJ whole genome shotgun (WGS) entry which is preliminary data.</text>
</comment>
<dbReference type="PANTHER" id="PTHR31245:SF20">
    <property type="entry name" value="F18B13.13 PROTEIN"/>
    <property type="match status" value="1"/>
</dbReference>
<organism evidence="4 5">
    <name type="scientific">Coccomyxa viridis</name>
    <dbReference type="NCBI Taxonomy" id="1274662"/>
    <lineage>
        <taxon>Eukaryota</taxon>
        <taxon>Viridiplantae</taxon>
        <taxon>Chlorophyta</taxon>
        <taxon>core chlorophytes</taxon>
        <taxon>Trebouxiophyceae</taxon>
        <taxon>Trebouxiophyceae incertae sedis</taxon>
        <taxon>Coccomyxaceae</taxon>
        <taxon>Coccomyxa</taxon>
    </lineage>
</organism>
<feature type="domain" description="CUE" evidence="3">
    <location>
        <begin position="62"/>
        <end position="105"/>
    </location>
</feature>
<dbReference type="Pfam" id="PF02845">
    <property type="entry name" value="CUE"/>
    <property type="match status" value="1"/>
</dbReference>
<keyword evidence="1" id="KW-0175">Coiled coil</keyword>
<dbReference type="InterPro" id="IPR009060">
    <property type="entry name" value="UBA-like_sf"/>
</dbReference>